<evidence type="ECO:0000313" key="4">
    <source>
        <dbReference type="Proteomes" id="UP000239388"/>
    </source>
</evidence>
<gene>
    <name evidence="3" type="ORF">C5Y98_16975</name>
</gene>
<feature type="transmembrane region" description="Helical" evidence="2">
    <location>
        <begin position="137"/>
        <end position="156"/>
    </location>
</feature>
<feature type="transmembrane region" description="Helical" evidence="2">
    <location>
        <begin position="102"/>
        <end position="125"/>
    </location>
</feature>
<organism evidence="3 4">
    <name type="scientific">Blastopirellula marina</name>
    <dbReference type="NCBI Taxonomy" id="124"/>
    <lineage>
        <taxon>Bacteria</taxon>
        <taxon>Pseudomonadati</taxon>
        <taxon>Planctomycetota</taxon>
        <taxon>Planctomycetia</taxon>
        <taxon>Pirellulales</taxon>
        <taxon>Pirellulaceae</taxon>
        <taxon>Blastopirellula</taxon>
    </lineage>
</organism>
<dbReference type="OrthoDB" id="267029at2"/>
<dbReference type="Pfam" id="PF13197">
    <property type="entry name" value="DUF4013"/>
    <property type="match status" value="1"/>
</dbReference>
<accession>A0A2S8FPY9</accession>
<protein>
    <recommendedName>
        <fullName evidence="5">DUF4013 domain-containing protein</fullName>
    </recommendedName>
</protein>
<keyword evidence="2" id="KW-1133">Transmembrane helix</keyword>
<evidence type="ECO:0008006" key="5">
    <source>
        <dbReference type="Google" id="ProtNLM"/>
    </source>
</evidence>
<feature type="region of interest" description="Disordered" evidence="1">
    <location>
        <begin position="1"/>
        <end position="22"/>
    </location>
</feature>
<evidence type="ECO:0000313" key="3">
    <source>
        <dbReference type="EMBL" id="PQO33914.1"/>
    </source>
</evidence>
<keyword evidence="2" id="KW-0472">Membrane</keyword>
<keyword evidence="2" id="KW-0812">Transmembrane</keyword>
<feature type="transmembrane region" description="Helical" evidence="2">
    <location>
        <begin position="202"/>
        <end position="231"/>
    </location>
</feature>
<feature type="transmembrane region" description="Helical" evidence="2">
    <location>
        <begin position="46"/>
        <end position="75"/>
    </location>
</feature>
<evidence type="ECO:0000256" key="1">
    <source>
        <dbReference type="SAM" id="MobiDB-lite"/>
    </source>
</evidence>
<sequence>MSGDNPFASSGEDYNAPNNRGDGTVQARSSMDYLEAFGKVFENSNWFINALVVGLVNYIPIIGAIVVIGFSVTIVHEKSIGRTNSYPDFDLNKFGEYLIRGFWMFLTGLLFGLCLAPLAVILAIVPMGLQASGSDTLAVFGTLFLFVVLLIASMLANLAALPLILRAGLTCSFSEAFDFAWVKDFVSKMWLDQILGMIILSIISWFVLLVGFVALCVGIIPAIGVVTIAYWNYITQLYQVYIGRGGQPISYRDSGSL</sequence>
<evidence type="ECO:0000256" key="2">
    <source>
        <dbReference type="SAM" id="Phobius"/>
    </source>
</evidence>
<dbReference type="AlphaFoldDB" id="A0A2S8FPY9"/>
<dbReference type="RefSeq" id="WP_105355762.1">
    <property type="nucleotide sequence ID" value="NZ_PUIB01000017.1"/>
</dbReference>
<dbReference type="EMBL" id="PUIB01000017">
    <property type="protein sequence ID" value="PQO33914.1"/>
    <property type="molecule type" value="Genomic_DNA"/>
</dbReference>
<dbReference type="InterPro" id="IPR025098">
    <property type="entry name" value="DUF4013"/>
</dbReference>
<reference evidence="3 4" key="1">
    <citation type="submission" date="2018-02" db="EMBL/GenBank/DDBJ databases">
        <title>Comparative genomes isolates from brazilian mangrove.</title>
        <authorList>
            <person name="Araujo J.E."/>
            <person name="Taketani R.G."/>
            <person name="Silva M.C.P."/>
            <person name="Loureco M.V."/>
            <person name="Andreote F.D."/>
        </authorList>
    </citation>
    <scope>NUCLEOTIDE SEQUENCE [LARGE SCALE GENOMIC DNA]</scope>
    <source>
        <strain evidence="3 4">NAP PRIS-MGV</strain>
    </source>
</reference>
<comment type="caution">
    <text evidence="3">The sequence shown here is derived from an EMBL/GenBank/DDBJ whole genome shotgun (WGS) entry which is preliminary data.</text>
</comment>
<name>A0A2S8FPY9_9BACT</name>
<proteinExistence type="predicted"/>
<dbReference type="Proteomes" id="UP000239388">
    <property type="component" value="Unassembled WGS sequence"/>
</dbReference>